<dbReference type="Pfam" id="PF13848">
    <property type="entry name" value="Thioredoxin_6"/>
    <property type="match status" value="1"/>
</dbReference>
<dbReference type="InterPro" id="IPR036249">
    <property type="entry name" value="Thioredoxin-like_sf"/>
</dbReference>
<dbReference type="CDD" id="cd02995">
    <property type="entry name" value="PDI_a_PDI_a'_C"/>
    <property type="match status" value="1"/>
</dbReference>
<evidence type="ECO:0000256" key="7">
    <source>
        <dbReference type="ARBA" id="ARBA00022824"/>
    </source>
</evidence>
<feature type="compositionally biased region" description="Polar residues" evidence="13">
    <location>
        <begin position="1"/>
        <end position="15"/>
    </location>
</feature>
<feature type="compositionally biased region" description="Polar residues" evidence="13">
    <location>
        <begin position="43"/>
        <end position="56"/>
    </location>
</feature>
<dbReference type="PANTHER" id="PTHR18929">
    <property type="entry name" value="PROTEIN DISULFIDE ISOMERASE"/>
    <property type="match status" value="1"/>
</dbReference>
<evidence type="ECO:0000256" key="9">
    <source>
        <dbReference type="ARBA" id="ARBA00023180"/>
    </source>
</evidence>
<dbReference type="EMBL" id="BDQV01000068">
    <property type="protein sequence ID" value="GAY51154.1"/>
    <property type="molecule type" value="Genomic_DNA"/>
</dbReference>
<dbReference type="PROSITE" id="PS51352">
    <property type="entry name" value="THIOREDOXIN_2"/>
    <property type="match status" value="2"/>
</dbReference>
<evidence type="ECO:0000256" key="12">
    <source>
        <dbReference type="ARBA" id="ARBA00054003"/>
    </source>
</evidence>
<dbReference type="InterPro" id="IPR005792">
    <property type="entry name" value="Prot_disulphide_isomerase"/>
</dbReference>
<evidence type="ECO:0000256" key="2">
    <source>
        <dbReference type="ARBA" id="ARBA00004319"/>
    </source>
</evidence>
<evidence type="ECO:0000256" key="8">
    <source>
        <dbReference type="ARBA" id="ARBA00023157"/>
    </source>
</evidence>
<feature type="region of interest" description="Disordered" evidence="13">
    <location>
        <begin position="1"/>
        <end position="91"/>
    </location>
</feature>
<dbReference type="STRING" id="55188.A0A2H5PFP3"/>
<dbReference type="FunFam" id="3.40.30.10:FF:000134">
    <property type="entry name" value="Protein disulfide-isomerase"/>
    <property type="match status" value="1"/>
</dbReference>
<keyword evidence="6" id="KW-0677">Repeat</keyword>
<comment type="catalytic activity">
    <reaction evidence="1">
        <text>Catalyzes the rearrangement of -S-S- bonds in proteins.</text>
        <dbReference type="EC" id="5.3.4.1"/>
    </reaction>
</comment>
<keyword evidence="8" id="KW-1015">Disulfide bond</keyword>
<keyword evidence="14" id="KW-0812">Transmembrane</keyword>
<dbReference type="GO" id="GO:0034976">
    <property type="term" value="P:response to endoplasmic reticulum stress"/>
    <property type="evidence" value="ECO:0007669"/>
    <property type="project" value="TreeGrafter"/>
</dbReference>
<dbReference type="NCBIfam" id="TIGR01130">
    <property type="entry name" value="ER_PDI_fam"/>
    <property type="match status" value="1"/>
</dbReference>
<feature type="transmembrane region" description="Helical" evidence="14">
    <location>
        <begin position="227"/>
        <end position="250"/>
    </location>
</feature>
<keyword evidence="9" id="KW-0325">Glycoprotein</keyword>
<comment type="subcellular location">
    <subcellularLocation>
        <location evidence="2">Endoplasmic reticulum lumen</location>
    </subcellularLocation>
</comment>
<evidence type="ECO:0000256" key="1">
    <source>
        <dbReference type="ARBA" id="ARBA00001182"/>
    </source>
</evidence>
<organism evidence="16 17">
    <name type="scientific">Citrus unshiu</name>
    <name type="common">Satsuma mandarin</name>
    <name type="synonym">Citrus nobilis var. unshiu</name>
    <dbReference type="NCBI Taxonomy" id="55188"/>
    <lineage>
        <taxon>Eukaryota</taxon>
        <taxon>Viridiplantae</taxon>
        <taxon>Streptophyta</taxon>
        <taxon>Embryophyta</taxon>
        <taxon>Tracheophyta</taxon>
        <taxon>Spermatophyta</taxon>
        <taxon>Magnoliopsida</taxon>
        <taxon>eudicotyledons</taxon>
        <taxon>Gunneridae</taxon>
        <taxon>Pentapetalae</taxon>
        <taxon>rosids</taxon>
        <taxon>malvids</taxon>
        <taxon>Sapindales</taxon>
        <taxon>Rutaceae</taxon>
        <taxon>Aurantioideae</taxon>
        <taxon>Citrus</taxon>
    </lineage>
</organism>
<evidence type="ECO:0000256" key="5">
    <source>
        <dbReference type="ARBA" id="ARBA00022729"/>
    </source>
</evidence>
<reference evidence="16 17" key="1">
    <citation type="journal article" date="2017" name="Front. Genet.">
        <title>Draft sequencing of the heterozygous diploid genome of Satsuma (Citrus unshiu Marc.) using a hybrid assembly approach.</title>
        <authorList>
            <person name="Shimizu T."/>
            <person name="Tanizawa Y."/>
            <person name="Mochizuki T."/>
            <person name="Nagasaki H."/>
            <person name="Yoshioka T."/>
            <person name="Toyoda A."/>
            <person name="Fujiyama A."/>
            <person name="Kaminuma E."/>
            <person name="Nakamura Y."/>
        </authorList>
    </citation>
    <scope>NUCLEOTIDE SEQUENCE [LARGE SCALE GENOMIC DNA]</scope>
    <source>
        <strain evidence="17">cv. Miyagawa wase</strain>
    </source>
</reference>
<evidence type="ECO:0000313" key="17">
    <source>
        <dbReference type="Proteomes" id="UP000236630"/>
    </source>
</evidence>
<dbReference type="CDD" id="cd02961">
    <property type="entry name" value="PDI_a_family"/>
    <property type="match status" value="1"/>
</dbReference>
<dbReference type="GO" id="GO:0005788">
    <property type="term" value="C:endoplasmic reticulum lumen"/>
    <property type="evidence" value="ECO:0007669"/>
    <property type="project" value="UniProtKB-SubCell"/>
</dbReference>
<evidence type="ECO:0000256" key="11">
    <source>
        <dbReference type="ARBA" id="ARBA00023284"/>
    </source>
</evidence>
<sequence length="775" mass="86866">MMLSTKSESDITSLAPSSPSRSPKRPVYYVQSPSRDSQDGDKSSSLQPSPMESPSHPSFGRHSRNSSASRFSGIFRSSSGRKGTRKRNDKGWPECNVILEEGKYDEFEDKGFVRRFQAFIALFSFVLLFTVFCLIIWGASRPFKAEITVKSLSMHNFYVGEGSDSTGVPTKMLTMNGSLKISVYNPATIFGIHLKIFSRKTLTSPDLLLNLTAYSQVPRNQNHSVSIFILFTLSLLLLISFFTTTTIAIASDLDTENGNDNDDVDNELDELLAIDQEEQEHEQDSQVDDADSKFSEAQVLSRAQRIVVELNSENWKKVTEGNEFVLVLGYAPWCPRSAELMPQFAEAATLLKELKCPILMAKLDADRYPKAAAALEIKGFPTLLFFVNGTAQAYTGGFSAQDIVVWARKKTGAPVMRTNTVNEAEEFLKKYQTFVLGMFKKFEGSDYEEFVKTAAADNEIQFVETSNFEVAKVLYPDIKSADHFLGIVKSEPDRYTGYEETFIMDKILQFLNYNKFPLVTKLTDINSASVHSSPIKLQVYVFAKADDLKSLLEPLEDIARNFKGKIMFTAVDIADEDLAKPFLTLFGLEESKNTVVTAFDNKAISKFLLESDLTPSNIEEFCSRLLHGTLTPYLKSQPIPDNTNANVQIVVGKTFDDLVLNSHKDVLLEVYTPWCVRCETTSKQIEKLAKHFKGLDNLVIAKIDASANEHPKLQVEEYPTLLFYPAGDKANPIKVSARSSSKNIAAFIKEQLKEKDQSPKDEQLKEKDQAPKDEL</sequence>
<feature type="domain" description="Thioredoxin" evidence="15">
    <location>
        <begin position="276"/>
        <end position="433"/>
    </location>
</feature>
<dbReference type="InterPro" id="IPR013766">
    <property type="entry name" value="Thioredoxin_domain"/>
</dbReference>
<comment type="caution">
    <text evidence="16">The sequence shown here is derived from an EMBL/GenBank/DDBJ whole genome shotgun (WGS) entry which is preliminary data.</text>
</comment>
<dbReference type="CDD" id="cd02981">
    <property type="entry name" value="PDI_b_family"/>
    <property type="match status" value="1"/>
</dbReference>
<evidence type="ECO:0000313" key="16">
    <source>
        <dbReference type="EMBL" id="GAY51154.1"/>
    </source>
</evidence>
<dbReference type="CDD" id="cd02982">
    <property type="entry name" value="PDI_b'_family"/>
    <property type="match status" value="1"/>
</dbReference>
<evidence type="ECO:0000256" key="14">
    <source>
        <dbReference type="SAM" id="Phobius"/>
    </source>
</evidence>
<evidence type="ECO:0000256" key="13">
    <source>
        <dbReference type="SAM" id="MobiDB-lite"/>
    </source>
</evidence>
<dbReference type="PANTHER" id="PTHR18929:SF189">
    <property type="entry name" value="PROTEIN DISULFIDE ISOMERASE-LIKE 1-5-RELATED"/>
    <property type="match status" value="1"/>
</dbReference>
<keyword evidence="10" id="KW-0413">Isomerase</keyword>
<evidence type="ECO:0000256" key="4">
    <source>
        <dbReference type="ARBA" id="ARBA00012723"/>
    </source>
</evidence>
<dbReference type="EC" id="5.3.4.1" evidence="4"/>
<protein>
    <recommendedName>
        <fullName evidence="4">protein disulfide-isomerase</fullName>
        <ecNumber evidence="4">5.3.4.1</ecNumber>
    </recommendedName>
</protein>
<evidence type="ECO:0000256" key="3">
    <source>
        <dbReference type="ARBA" id="ARBA00006347"/>
    </source>
</evidence>
<feature type="region of interest" description="Disordered" evidence="13">
    <location>
        <begin position="752"/>
        <end position="775"/>
    </location>
</feature>
<feature type="compositionally biased region" description="Low complexity" evidence="13">
    <location>
        <begin position="66"/>
        <end position="81"/>
    </location>
</feature>
<keyword evidence="14" id="KW-0472">Membrane</keyword>
<feature type="transmembrane region" description="Helical" evidence="14">
    <location>
        <begin position="116"/>
        <end position="137"/>
    </location>
</feature>
<evidence type="ECO:0000259" key="15">
    <source>
        <dbReference type="PROSITE" id="PS51352"/>
    </source>
</evidence>
<comment type="similarity">
    <text evidence="3">Belongs to the protein disulfide isomerase family.</text>
</comment>
<gene>
    <name evidence="16" type="ORF">CUMW_132150</name>
</gene>
<dbReference type="Proteomes" id="UP000236630">
    <property type="component" value="Unassembled WGS sequence"/>
</dbReference>
<keyword evidence="14" id="KW-1133">Transmembrane helix</keyword>
<dbReference type="SUPFAM" id="SSF52833">
    <property type="entry name" value="Thioredoxin-like"/>
    <property type="match status" value="4"/>
</dbReference>
<dbReference type="Gene3D" id="3.40.30.10">
    <property type="entry name" value="Glutaredoxin"/>
    <property type="match status" value="4"/>
</dbReference>
<comment type="function">
    <text evidence="12">Acts as a protein-folding catalyst that interacts with nascent polypeptides to catalyze the formation, isomerization, and reduction or oxidation of disulfide bonds.</text>
</comment>
<dbReference type="FunFam" id="3.40.30.10:FF:000201">
    <property type="entry name" value="Protein disulfide isomerase-like 1-5"/>
    <property type="match status" value="1"/>
</dbReference>
<keyword evidence="11" id="KW-0676">Redox-active center</keyword>
<dbReference type="GO" id="GO:0003756">
    <property type="term" value="F:protein disulfide isomerase activity"/>
    <property type="evidence" value="ECO:0007669"/>
    <property type="project" value="UniProtKB-EC"/>
</dbReference>
<feature type="domain" description="Thioredoxin" evidence="15">
    <location>
        <begin position="625"/>
        <end position="753"/>
    </location>
</feature>
<dbReference type="GO" id="GO:0006457">
    <property type="term" value="P:protein folding"/>
    <property type="evidence" value="ECO:0007669"/>
    <property type="project" value="TreeGrafter"/>
</dbReference>
<keyword evidence="5" id="KW-0732">Signal</keyword>
<dbReference type="Pfam" id="PF00085">
    <property type="entry name" value="Thioredoxin"/>
    <property type="match status" value="2"/>
</dbReference>
<keyword evidence="17" id="KW-1185">Reference proteome</keyword>
<dbReference type="FunFam" id="3.40.30.10:FF:000204">
    <property type="entry name" value="Protein disulfide isomerase-like 1-6"/>
    <property type="match status" value="1"/>
</dbReference>
<keyword evidence="7" id="KW-0256">Endoplasmic reticulum</keyword>
<name>A0A2H5PFP3_CITUN</name>
<dbReference type="FunFam" id="3.40.30.10:FF:000042">
    <property type="entry name" value="protein disulfide-isomerase A2"/>
    <property type="match status" value="1"/>
</dbReference>
<evidence type="ECO:0000256" key="10">
    <source>
        <dbReference type="ARBA" id="ARBA00023235"/>
    </source>
</evidence>
<dbReference type="AlphaFoldDB" id="A0A2H5PFP3"/>
<proteinExistence type="inferred from homology"/>
<accession>A0A2H5PFP3</accession>
<evidence type="ECO:0000256" key="6">
    <source>
        <dbReference type="ARBA" id="ARBA00022737"/>
    </source>
</evidence>